<dbReference type="InterPro" id="IPR057012">
    <property type="entry name" value="ULT1/2_Znf"/>
</dbReference>
<protein>
    <submittedName>
        <fullName evidence="4">Protein ULTRAPETALA 1</fullName>
    </submittedName>
</protein>
<feature type="region of interest" description="Disordered" evidence="1">
    <location>
        <begin position="63"/>
        <end position="90"/>
    </location>
</feature>
<evidence type="ECO:0000259" key="3">
    <source>
        <dbReference type="Pfam" id="PF23293"/>
    </source>
</evidence>
<dbReference type="GO" id="GO:0005829">
    <property type="term" value="C:cytosol"/>
    <property type="evidence" value="ECO:0007669"/>
    <property type="project" value="TreeGrafter"/>
</dbReference>
<name>A0A0B2QV36_GLYSO</name>
<feature type="region of interest" description="Disordered" evidence="1">
    <location>
        <begin position="1"/>
        <end position="24"/>
    </location>
</feature>
<evidence type="ECO:0000256" key="1">
    <source>
        <dbReference type="SAM" id="MobiDB-lite"/>
    </source>
</evidence>
<gene>
    <name evidence="4" type="ORF">glysoja_049552</name>
</gene>
<sequence length="294" mass="34428">MTTGDLTQQKTSQGNEKKKEDENITQVILKEGKNKIKGFLSLDLVTGDPPQEERSLRIEIEEELKNITEGDPPKQKRSQGNEKKTEDDNITQVSVTLEAFEKHALREGSGRWKRNIWVHCEDEDKVPLWKRPLIKYYTHQANVANRNDSAMRKQNFHRDEFLRCTRCGKERRFHLKSRPDIKNYHDALNNKCWTCSLWPYQKITCDDDEERSSLKASRGCSRSSTCQGCSTCYCEGCIKCRFEDCNCQECRDFMLYPFVNIGFHKTNVKLTMLKSYFFSSFWSRIVIIVGYSEK</sequence>
<organism evidence="4">
    <name type="scientific">Glycine soja</name>
    <name type="common">Wild soybean</name>
    <dbReference type="NCBI Taxonomy" id="3848"/>
    <lineage>
        <taxon>Eukaryota</taxon>
        <taxon>Viridiplantae</taxon>
        <taxon>Streptophyta</taxon>
        <taxon>Embryophyta</taxon>
        <taxon>Tracheophyta</taxon>
        <taxon>Spermatophyta</taxon>
        <taxon>Magnoliopsida</taxon>
        <taxon>eudicotyledons</taxon>
        <taxon>Gunneridae</taxon>
        <taxon>Pentapetalae</taxon>
        <taxon>rosids</taxon>
        <taxon>fabids</taxon>
        <taxon>Fabales</taxon>
        <taxon>Fabaceae</taxon>
        <taxon>Papilionoideae</taxon>
        <taxon>50 kb inversion clade</taxon>
        <taxon>NPAAA clade</taxon>
        <taxon>indigoferoid/millettioid clade</taxon>
        <taxon>Phaseoleae</taxon>
        <taxon>Glycine</taxon>
        <taxon>Glycine subgen. Soja</taxon>
    </lineage>
</organism>
<evidence type="ECO:0000259" key="2">
    <source>
        <dbReference type="Pfam" id="PF23292"/>
    </source>
</evidence>
<feature type="compositionally biased region" description="Basic and acidic residues" evidence="1">
    <location>
        <begin position="63"/>
        <end position="87"/>
    </location>
</feature>
<dbReference type="PANTHER" id="PTHR34053">
    <property type="entry name" value="PROTEIN ULTRAPETALA 1"/>
    <property type="match status" value="1"/>
</dbReference>
<dbReference type="Pfam" id="PF23292">
    <property type="entry name" value="SAND_ULT1"/>
    <property type="match status" value="1"/>
</dbReference>
<reference evidence="4" key="1">
    <citation type="submission" date="2014-07" db="EMBL/GenBank/DDBJ databases">
        <title>Identification of a novel salt tolerance gene in wild soybean by whole-genome sequencing.</title>
        <authorList>
            <person name="Lam H.-M."/>
            <person name="Qi X."/>
            <person name="Li M.-W."/>
            <person name="Liu X."/>
            <person name="Xie M."/>
            <person name="Ni M."/>
            <person name="Xu X."/>
        </authorList>
    </citation>
    <scope>NUCLEOTIDE SEQUENCE [LARGE SCALE GENOMIC DNA]</scope>
    <source>
        <tissue evidence="4">Root</tissue>
    </source>
</reference>
<feature type="compositionally biased region" description="Polar residues" evidence="1">
    <location>
        <begin position="1"/>
        <end position="14"/>
    </location>
</feature>
<dbReference type="PANTHER" id="PTHR34053:SF2">
    <property type="entry name" value="SAND DOMAIN-CONTAINING PROTEIN"/>
    <property type="match status" value="1"/>
</dbReference>
<accession>A0A0B2QV36</accession>
<feature type="domain" description="ULTRAPETALA1/2 zinc finger" evidence="3">
    <location>
        <begin position="157"/>
        <end position="254"/>
    </location>
</feature>
<proteinExistence type="predicted"/>
<dbReference type="InterPro" id="IPR020533">
    <property type="entry name" value="Developmental_reg_ULTRAPETALA"/>
</dbReference>
<dbReference type="Pfam" id="PF23293">
    <property type="entry name" value="zf_ULT1"/>
    <property type="match status" value="1"/>
</dbReference>
<evidence type="ECO:0000313" key="4">
    <source>
        <dbReference type="EMBL" id="KHN23914.1"/>
    </source>
</evidence>
<dbReference type="Proteomes" id="UP000053555">
    <property type="component" value="Unassembled WGS sequence"/>
</dbReference>
<dbReference type="GO" id="GO:0005634">
    <property type="term" value="C:nucleus"/>
    <property type="evidence" value="ECO:0007669"/>
    <property type="project" value="TreeGrafter"/>
</dbReference>
<dbReference type="AlphaFoldDB" id="A0A0B2QV36"/>
<dbReference type="EMBL" id="KN655852">
    <property type="protein sequence ID" value="KHN23914.1"/>
    <property type="molecule type" value="Genomic_DNA"/>
</dbReference>
<dbReference type="InterPro" id="IPR057011">
    <property type="entry name" value="ULT1/2_SAND"/>
</dbReference>
<feature type="domain" description="ULTRAPETALA1/2 SAND" evidence="2">
    <location>
        <begin position="90"/>
        <end position="137"/>
    </location>
</feature>